<protein>
    <submittedName>
        <fullName evidence="12">Fimbria/pilus outer membrane usher protein</fullName>
    </submittedName>
</protein>
<evidence type="ECO:0000256" key="3">
    <source>
        <dbReference type="ARBA" id="ARBA00022448"/>
    </source>
</evidence>
<evidence type="ECO:0000313" key="12">
    <source>
        <dbReference type="EMBL" id="MEI2681427.1"/>
    </source>
</evidence>
<evidence type="ECO:0000313" key="13">
    <source>
        <dbReference type="Proteomes" id="UP001306592"/>
    </source>
</evidence>
<keyword evidence="6 9" id="KW-0732">Signal</keyword>
<evidence type="ECO:0000256" key="8">
    <source>
        <dbReference type="ARBA" id="ARBA00023237"/>
    </source>
</evidence>
<dbReference type="PANTHER" id="PTHR30451">
    <property type="entry name" value="OUTER MEMBRANE USHER PROTEIN"/>
    <property type="match status" value="1"/>
</dbReference>
<comment type="subcellular location">
    <subcellularLocation>
        <location evidence="1">Cell outer membrane</location>
        <topology evidence="1">Multi-pass membrane protein</topology>
    </subcellularLocation>
</comment>
<proteinExistence type="inferred from homology"/>
<feature type="chain" id="PRO_5047535412" evidence="9">
    <location>
        <begin position="36"/>
        <end position="857"/>
    </location>
</feature>
<comment type="caution">
    <text evidence="12">The sequence shown here is derived from an EMBL/GenBank/DDBJ whole genome shotgun (WGS) entry which is preliminary data.</text>
</comment>
<evidence type="ECO:0000256" key="4">
    <source>
        <dbReference type="ARBA" id="ARBA00022452"/>
    </source>
</evidence>
<feature type="signal peptide" evidence="9">
    <location>
        <begin position="1"/>
        <end position="35"/>
    </location>
</feature>
<dbReference type="InterPro" id="IPR043142">
    <property type="entry name" value="PapC-like_C_sf"/>
</dbReference>
<keyword evidence="7" id="KW-0472">Membrane</keyword>
<dbReference type="InterPro" id="IPR025949">
    <property type="entry name" value="PapC-like_C"/>
</dbReference>
<dbReference type="InterPro" id="IPR037224">
    <property type="entry name" value="PapC_N_sf"/>
</dbReference>
<evidence type="ECO:0000256" key="9">
    <source>
        <dbReference type="SAM" id="SignalP"/>
    </source>
</evidence>
<dbReference type="Pfam" id="PF00577">
    <property type="entry name" value="Usher"/>
    <property type="match status" value="1"/>
</dbReference>
<dbReference type="InterPro" id="IPR000015">
    <property type="entry name" value="Fimb_usher"/>
</dbReference>
<dbReference type="SUPFAM" id="SSF141729">
    <property type="entry name" value="FimD N-terminal domain-like"/>
    <property type="match status" value="1"/>
</dbReference>
<feature type="domain" description="PapC N-terminal" evidence="11">
    <location>
        <begin position="46"/>
        <end position="192"/>
    </location>
</feature>
<dbReference type="Proteomes" id="UP001306592">
    <property type="component" value="Unassembled WGS sequence"/>
</dbReference>
<dbReference type="PANTHER" id="PTHR30451:SF20">
    <property type="entry name" value="FIMBRIAE USHER"/>
    <property type="match status" value="1"/>
</dbReference>
<feature type="domain" description="PapC-like C-terminal" evidence="10">
    <location>
        <begin position="767"/>
        <end position="829"/>
    </location>
</feature>
<accession>A0ABU8DEK9</accession>
<dbReference type="InterPro" id="IPR042186">
    <property type="entry name" value="FimD_plug_dom"/>
</dbReference>
<evidence type="ECO:0000259" key="10">
    <source>
        <dbReference type="Pfam" id="PF13953"/>
    </source>
</evidence>
<evidence type="ECO:0000256" key="1">
    <source>
        <dbReference type="ARBA" id="ARBA00004571"/>
    </source>
</evidence>
<dbReference type="EMBL" id="JBANEI010000003">
    <property type="protein sequence ID" value="MEI2681427.1"/>
    <property type="molecule type" value="Genomic_DNA"/>
</dbReference>
<dbReference type="RefSeq" id="WP_336202723.1">
    <property type="nucleotide sequence ID" value="NZ_JBANEI010000003.1"/>
</dbReference>
<evidence type="ECO:0000256" key="2">
    <source>
        <dbReference type="ARBA" id="ARBA00008064"/>
    </source>
</evidence>
<evidence type="ECO:0000256" key="5">
    <source>
        <dbReference type="ARBA" id="ARBA00022692"/>
    </source>
</evidence>
<dbReference type="InterPro" id="IPR025885">
    <property type="entry name" value="PapC_N"/>
</dbReference>
<keyword evidence="13" id="KW-1185">Reference proteome</keyword>
<organism evidence="12 13">
    <name type="scientific">Erwinia aphidicola</name>
    <dbReference type="NCBI Taxonomy" id="68334"/>
    <lineage>
        <taxon>Bacteria</taxon>
        <taxon>Pseudomonadati</taxon>
        <taxon>Pseudomonadota</taxon>
        <taxon>Gammaproteobacteria</taxon>
        <taxon>Enterobacterales</taxon>
        <taxon>Erwiniaceae</taxon>
        <taxon>Erwinia</taxon>
    </lineage>
</organism>
<dbReference type="Gene3D" id="2.60.40.3110">
    <property type="match status" value="1"/>
</dbReference>
<dbReference type="Gene3D" id="2.60.40.2610">
    <property type="entry name" value="Outer membrane usher protein FimD, plug domain"/>
    <property type="match status" value="1"/>
</dbReference>
<evidence type="ECO:0000259" key="11">
    <source>
        <dbReference type="Pfam" id="PF13954"/>
    </source>
</evidence>
<evidence type="ECO:0000256" key="6">
    <source>
        <dbReference type="ARBA" id="ARBA00022729"/>
    </source>
</evidence>
<dbReference type="Pfam" id="PF13954">
    <property type="entry name" value="PapC_N"/>
    <property type="match status" value="1"/>
</dbReference>
<comment type="similarity">
    <text evidence="2">Belongs to the fimbrial export usher family.</text>
</comment>
<sequence>MKLNSAVHPPALPRRGKISTLCILIAAALNTPAYSAQTQDIATNVEFDPSFLNLENKSAVDLSRFANGASATPGTYRVSINLNGAPIGNEEVTFKARANKSVYPCLTAQLLQSINFNEARLPKDFLTPVTGEDGCLDLQARLPESRIEFDSNEQQLNISIPQVYLLQRARGSVNPALWDKGVTAAMLGYNLSGYNSSASGYQYQSMYAGINAGLNVGAWYFRHNGSFNATDHGGQRYDAINSYLQRDIPGIKGRFLAGQSNTQGQLFDTLSFSGVQLASDERMLPQALRGYAPDIHGVARTNARVTVRQGDQVIYETTVPPGEFLINDLYPSGYGGDLAVTVREADGSEQRFLVPYASVAQLLRPGSDRYSLTAGNLRSDYLRDKPALYQGTYQRGLTNALTGYAGTQLSQNYYALQVGAAVGTPVGAVSADVTQARAHLNNNGLSNAGQSYRLSYSKLISETDSNLALAAYRFSTRGYMDFMTAAQARDALEQGYDQNSIWRAKNRLTVTASQGLPGAWGQFYISSSLQNYWNKSGSDQQFQLGYSNRYQSLTYGINASRTQSGYGISQNNYQLTFSFPLGRQDQAYTPQMRLDFNRDSNGNSGQQATISGAAGSEHQFSYGVTGLHNSSGSSGSVNGQYRAPYSSLNASYSTGRNYHSESVGASGTLIAHGGGVTASPYVAETFALVEAKGASGARVSNYPGVVVDPFGYAVVPYLNPYEINEVSIDPKGTQGDVELENTTQRVAPYSGAVVKMKYQTRTGSPILIRATLEGQPVPFGADVIDSAGNSVGAVGQGGQVYARVSEQQGELRVKWGESAADRCAIRYQLMPQAKGRTTAVVQQFNRVCVPISSSQEG</sequence>
<keyword evidence="8" id="KW-0998">Cell outer membrane</keyword>
<dbReference type="Pfam" id="PF13953">
    <property type="entry name" value="PapC_C"/>
    <property type="match status" value="1"/>
</dbReference>
<evidence type="ECO:0000256" key="7">
    <source>
        <dbReference type="ARBA" id="ARBA00023136"/>
    </source>
</evidence>
<keyword evidence="4" id="KW-1134">Transmembrane beta strand</keyword>
<gene>
    <name evidence="12" type="ORF">V8N49_07075</name>
</gene>
<reference evidence="12 13" key="1">
    <citation type="submission" date="2024-02" db="EMBL/GenBank/DDBJ databases">
        <title>First report Erwinia aphidicola in onion in Chile.</title>
        <authorList>
            <person name="Valenzuela M."/>
            <person name="Pena M."/>
            <person name="Dutta B."/>
        </authorList>
    </citation>
    <scope>NUCLEOTIDE SEQUENCE [LARGE SCALE GENOMIC DNA]</scope>
    <source>
        <strain evidence="12 13">QCJ3A</strain>
    </source>
</reference>
<keyword evidence="5" id="KW-0812">Transmembrane</keyword>
<keyword evidence="3" id="KW-0813">Transport</keyword>
<dbReference type="Gene3D" id="3.10.20.410">
    <property type="match status" value="1"/>
</dbReference>
<dbReference type="Gene3D" id="2.60.40.2070">
    <property type="match status" value="1"/>
</dbReference>
<name>A0ABU8DEK9_ERWAP</name>